<dbReference type="AlphaFoldDB" id="A0A2S4W2M0"/>
<proteinExistence type="predicted"/>
<gene>
    <name evidence="2" type="ORF">PSTT_01768</name>
</gene>
<dbReference type="EMBL" id="PKSL01000010">
    <property type="protein sequence ID" value="POW15927.1"/>
    <property type="molecule type" value="Genomic_DNA"/>
</dbReference>
<reference evidence="2" key="1">
    <citation type="submission" date="2017-12" db="EMBL/GenBank/DDBJ databases">
        <title>Gene loss provides genomic basis for host adaptation in cereal stripe rust fungi.</title>
        <authorList>
            <person name="Xia C."/>
        </authorList>
    </citation>
    <scope>NUCLEOTIDE SEQUENCE [LARGE SCALE GENOMIC DNA]</scope>
    <source>
        <strain evidence="2">93-210</strain>
    </source>
</reference>
<dbReference type="Proteomes" id="UP000239156">
    <property type="component" value="Unassembled WGS sequence"/>
</dbReference>
<comment type="caution">
    <text evidence="2">The sequence shown here is derived from an EMBL/GenBank/DDBJ whole genome shotgun (WGS) entry which is preliminary data.</text>
</comment>
<protein>
    <submittedName>
        <fullName evidence="2">Uncharacterized protein</fullName>
    </submittedName>
</protein>
<feature type="chain" id="PRO_5015584331" evidence="1">
    <location>
        <begin position="20"/>
        <end position="149"/>
    </location>
</feature>
<evidence type="ECO:0000313" key="2">
    <source>
        <dbReference type="EMBL" id="POW15927.1"/>
    </source>
</evidence>
<evidence type="ECO:0000256" key="1">
    <source>
        <dbReference type="SAM" id="SignalP"/>
    </source>
</evidence>
<keyword evidence="1" id="KW-0732">Signal</keyword>
<organism evidence="2 3">
    <name type="scientific">Puccinia striiformis</name>
    <dbReference type="NCBI Taxonomy" id="27350"/>
    <lineage>
        <taxon>Eukaryota</taxon>
        <taxon>Fungi</taxon>
        <taxon>Dikarya</taxon>
        <taxon>Basidiomycota</taxon>
        <taxon>Pucciniomycotina</taxon>
        <taxon>Pucciniomycetes</taxon>
        <taxon>Pucciniales</taxon>
        <taxon>Pucciniaceae</taxon>
        <taxon>Puccinia</taxon>
    </lineage>
</organism>
<keyword evidence="3" id="KW-1185">Reference proteome</keyword>
<sequence length="149" mass="17000">MRFSSFLTIVALLFVQSEATHSTFICTDKSKPEAKVGYCLRRINKDQDHHNKDLPPLYKKDFLVILASPAPKGPKFTCAKLDIANKPVEARFCCHFPPVSPTPPKVRLESQLVLMSREIFTLWDNVYIKVLILTSLFAPVSSLYPSRYR</sequence>
<dbReference type="VEuPathDB" id="FungiDB:PSHT_00644"/>
<evidence type="ECO:0000313" key="3">
    <source>
        <dbReference type="Proteomes" id="UP000239156"/>
    </source>
</evidence>
<name>A0A2S4W2M0_9BASI</name>
<dbReference type="VEuPathDB" id="FungiDB:PSTT_01768"/>
<accession>A0A2S4W2M0</accession>
<feature type="signal peptide" evidence="1">
    <location>
        <begin position="1"/>
        <end position="19"/>
    </location>
</feature>